<dbReference type="NCBIfam" id="TIGR00746">
    <property type="entry name" value="arcC"/>
    <property type="match status" value="1"/>
</dbReference>
<comment type="caution">
    <text evidence="7">The sequence shown here is derived from an EMBL/GenBank/DDBJ whole genome shotgun (WGS) entry which is preliminary data.</text>
</comment>
<dbReference type="InterPro" id="IPR036393">
    <property type="entry name" value="AceGlu_kinase-like_sf"/>
</dbReference>
<dbReference type="GO" id="GO:0008804">
    <property type="term" value="F:carbamate kinase activity"/>
    <property type="evidence" value="ECO:0007669"/>
    <property type="project" value="UniProtKB-UniRule"/>
</dbReference>
<gene>
    <name evidence="7" type="primary">arcC</name>
    <name evidence="7" type="ORF">PQJ61_07550</name>
</gene>
<reference evidence="7 8" key="1">
    <citation type="submission" date="2022-12" db="EMBL/GenBank/DDBJ databases">
        <title>Metagenome assembled genome from gulf of manar.</title>
        <authorList>
            <person name="Kohli P."/>
            <person name="Pk S."/>
            <person name="Venkata Ramana C."/>
            <person name="Sasikala C."/>
        </authorList>
    </citation>
    <scope>NUCLEOTIDE SEQUENCE [LARGE SCALE GENOMIC DNA]</scope>
    <source>
        <strain evidence="7">JB008</strain>
    </source>
</reference>
<dbReference type="InterPro" id="IPR001048">
    <property type="entry name" value="Asp/Glu/Uridylate_kinase"/>
</dbReference>
<dbReference type="NCBIfam" id="NF009007">
    <property type="entry name" value="PRK12352.1"/>
    <property type="match status" value="1"/>
</dbReference>
<dbReference type="Pfam" id="PF00696">
    <property type="entry name" value="AA_kinase"/>
    <property type="match status" value="1"/>
</dbReference>
<evidence type="ECO:0000256" key="2">
    <source>
        <dbReference type="ARBA" id="ARBA00022679"/>
    </source>
</evidence>
<evidence type="ECO:0000313" key="8">
    <source>
        <dbReference type="Proteomes" id="UP001221217"/>
    </source>
</evidence>
<dbReference type="InterPro" id="IPR003964">
    <property type="entry name" value="Carb_kinase"/>
</dbReference>
<feature type="domain" description="Aspartate/glutamate/uridylate kinase" evidence="6">
    <location>
        <begin position="14"/>
        <end position="305"/>
    </location>
</feature>
<proteinExistence type="inferred from homology"/>
<evidence type="ECO:0000256" key="1">
    <source>
        <dbReference type="ARBA" id="ARBA00011066"/>
    </source>
</evidence>
<accession>A0AAJ1ICB2</accession>
<dbReference type="FunFam" id="3.40.1160.10:FF:000007">
    <property type="entry name" value="Carbamate kinase"/>
    <property type="match status" value="1"/>
</dbReference>
<dbReference type="CDD" id="cd04235">
    <property type="entry name" value="AAK_CK"/>
    <property type="match status" value="1"/>
</dbReference>
<comment type="similarity">
    <text evidence="1 5">Belongs to the carbamate kinase family.</text>
</comment>
<organism evidence="7 8">
    <name type="scientific">Candidatus Thalassospirochaeta sargassi</name>
    <dbReference type="NCBI Taxonomy" id="3119039"/>
    <lineage>
        <taxon>Bacteria</taxon>
        <taxon>Pseudomonadati</taxon>
        <taxon>Spirochaetota</taxon>
        <taxon>Spirochaetia</taxon>
        <taxon>Spirochaetales</taxon>
        <taxon>Spirochaetaceae</taxon>
        <taxon>Candidatus Thalassospirochaeta</taxon>
    </lineage>
</organism>
<dbReference type="PRINTS" id="PR01469">
    <property type="entry name" value="CARBMTKINASE"/>
</dbReference>
<keyword evidence="2 5" id="KW-0808">Transferase</keyword>
<dbReference type="PANTHER" id="PTHR30409:SF1">
    <property type="entry name" value="CARBAMATE KINASE-RELATED"/>
    <property type="match status" value="1"/>
</dbReference>
<name>A0AAJ1ICB2_9SPIO</name>
<keyword evidence="3 5" id="KW-0418">Kinase</keyword>
<dbReference type="SUPFAM" id="SSF53633">
    <property type="entry name" value="Carbamate kinase-like"/>
    <property type="match status" value="1"/>
</dbReference>
<dbReference type="EMBL" id="JAQQAL010000014">
    <property type="protein sequence ID" value="MDC7226604.1"/>
    <property type="molecule type" value="Genomic_DNA"/>
</dbReference>
<dbReference type="GO" id="GO:0005829">
    <property type="term" value="C:cytosol"/>
    <property type="evidence" value="ECO:0007669"/>
    <property type="project" value="TreeGrafter"/>
</dbReference>
<dbReference type="AlphaFoldDB" id="A0AAJ1ICB2"/>
<dbReference type="GO" id="GO:0019546">
    <property type="term" value="P:L-arginine deiminase pathway"/>
    <property type="evidence" value="ECO:0007669"/>
    <property type="project" value="TreeGrafter"/>
</dbReference>
<dbReference type="Gene3D" id="3.40.1160.10">
    <property type="entry name" value="Acetylglutamate kinase-like"/>
    <property type="match status" value="1"/>
</dbReference>
<sequence length="325" mass="35746">MRKAVVENKESHDLAVIALGGNAIIRKGERGDIHQQFTNTRASMKPIVNLLQKGYNFVLTHGNGPQVGNLMLMINSARESVPEVPLGVADAMTEGSMGYMIEQCLQNMMIRAGIWRNVVTIPTQILIDKNDPSLSNPTKPIGPFYEKEEAEKLAAATNWTMKEDSGRGWRRYVASPYPIDIVEKDAIKLLIKRNYVVISGGGGGIPVFYEKDKTLEGIDCVIDKDLASMKIALSVGAKTLIIITSVPQVCLNFGKPDEKKLSRMTLAEARYYHNEGHFGMGSMAPKIISAIEFIQANPQHKVIITDVENLEAALEGDRGTTVTAY</sequence>
<evidence type="ECO:0000256" key="5">
    <source>
        <dbReference type="PIRNR" id="PIRNR000723"/>
    </source>
</evidence>
<protein>
    <recommendedName>
        <fullName evidence="4 5">Carbamate kinase</fullName>
    </recommendedName>
</protein>
<evidence type="ECO:0000256" key="3">
    <source>
        <dbReference type="ARBA" id="ARBA00022777"/>
    </source>
</evidence>
<dbReference type="PIRSF" id="PIRSF000723">
    <property type="entry name" value="Carbamate_kin"/>
    <property type="match status" value="1"/>
</dbReference>
<dbReference type="PANTHER" id="PTHR30409">
    <property type="entry name" value="CARBAMATE KINASE"/>
    <property type="match status" value="1"/>
</dbReference>
<dbReference type="Proteomes" id="UP001221217">
    <property type="component" value="Unassembled WGS sequence"/>
</dbReference>
<evidence type="ECO:0000256" key="4">
    <source>
        <dbReference type="NCBIfam" id="TIGR00746"/>
    </source>
</evidence>
<evidence type="ECO:0000313" key="7">
    <source>
        <dbReference type="EMBL" id="MDC7226604.1"/>
    </source>
</evidence>
<evidence type="ECO:0000259" key="6">
    <source>
        <dbReference type="Pfam" id="PF00696"/>
    </source>
</evidence>